<feature type="signal peptide" evidence="2">
    <location>
        <begin position="1"/>
        <end position="16"/>
    </location>
</feature>
<evidence type="ECO:0000313" key="4">
    <source>
        <dbReference type="Proteomes" id="UP000800096"/>
    </source>
</evidence>
<dbReference type="AlphaFoldDB" id="A0A6A5QR94"/>
<dbReference type="EMBL" id="ML979134">
    <property type="protein sequence ID" value="KAF1918261.1"/>
    <property type="molecule type" value="Genomic_DNA"/>
</dbReference>
<evidence type="ECO:0000256" key="1">
    <source>
        <dbReference type="SAM" id="MobiDB-lite"/>
    </source>
</evidence>
<sequence length="176" mass="17310">MKVTFILLSAAAAVMAQSVDSVSATVSGVCEPHNDHWHCPAGVAEPTTPPALVPSSVQSQLASITSSASHDDHDNAVSASTCEPHNDHWHCPSGVSKPATPPAVASTCSPHGDHWHCPSGVAKPATPPAQSASTTGASGSAARASASPSASQFPGAAAKVGSGALAIAGAVGAWIL</sequence>
<keyword evidence="4" id="KW-1185">Reference proteome</keyword>
<feature type="region of interest" description="Disordered" evidence="1">
    <location>
        <begin position="53"/>
        <end position="81"/>
    </location>
</feature>
<feature type="region of interest" description="Disordered" evidence="1">
    <location>
        <begin position="119"/>
        <end position="155"/>
    </location>
</feature>
<gene>
    <name evidence="3" type="ORF">BDU57DRAFT_586715</name>
</gene>
<name>A0A6A5QR94_AMPQU</name>
<evidence type="ECO:0000256" key="2">
    <source>
        <dbReference type="SAM" id="SignalP"/>
    </source>
</evidence>
<feature type="chain" id="PRO_5025399278" evidence="2">
    <location>
        <begin position="17"/>
        <end position="176"/>
    </location>
</feature>
<keyword evidence="2" id="KW-0732">Signal</keyword>
<feature type="compositionally biased region" description="Low complexity" evidence="1">
    <location>
        <begin position="128"/>
        <end position="155"/>
    </location>
</feature>
<accession>A0A6A5QR94</accession>
<evidence type="ECO:0000313" key="3">
    <source>
        <dbReference type="EMBL" id="KAF1918261.1"/>
    </source>
</evidence>
<protein>
    <submittedName>
        <fullName evidence="3">Uncharacterized protein</fullName>
    </submittedName>
</protein>
<proteinExistence type="predicted"/>
<feature type="compositionally biased region" description="Polar residues" evidence="1">
    <location>
        <begin position="55"/>
        <end position="68"/>
    </location>
</feature>
<dbReference type="Proteomes" id="UP000800096">
    <property type="component" value="Unassembled WGS sequence"/>
</dbReference>
<dbReference type="OrthoDB" id="5362269at2759"/>
<organism evidence="3 4">
    <name type="scientific">Ampelomyces quisqualis</name>
    <name type="common">Powdery mildew agent</name>
    <dbReference type="NCBI Taxonomy" id="50730"/>
    <lineage>
        <taxon>Eukaryota</taxon>
        <taxon>Fungi</taxon>
        <taxon>Dikarya</taxon>
        <taxon>Ascomycota</taxon>
        <taxon>Pezizomycotina</taxon>
        <taxon>Dothideomycetes</taxon>
        <taxon>Pleosporomycetidae</taxon>
        <taxon>Pleosporales</taxon>
        <taxon>Pleosporineae</taxon>
        <taxon>Phaeosphaeriaceae</taxon>
        <taxon>Ampelomyces</taxon>
    </lineage>
</organism>
<reference evidence="3" key="1">
    <citation type="journal article" date="2020" name="Stud. Mycol.">
        <title>101 Dothideomycetes genomes: a test case for predicting lifestyles and emergence of pathogens.</title>
        <authorList>
            <person name="Haridas S."/>
            <person name="Albert R."/>
            <person name="Binder M."/>
            <person name="Bloem J."/>
            <person name="Labutti K."/>
            <person name="Salamov A."/>
            <person name="Andreopoulos B."/>
            <person name="Baker S."/>
            <person name="Barry K."/>
            <person name="Bills G."/>
            <person name="Bluhm B."/>
            <person name="Cannon C."/>
            <person name="Castanera R."/>
            <person name="Culley D."/>
            <person name="Daum C."/>
            <person name="Ezra D."/>
            <person name="Gonzalez J."/>
            <person name="Henrissat B."/>
            <person name="Kuo A."/>
            <person name="Liang C."/>
            <person name="Lipzen A."/>
            <person name="Lutzoni F."/>
            <person name="Magnuson J."/>
            <person name="Mondo S."/>
            <person name="Nolan M."/>
            <person name="Ohm R."/>
            <person name="Pangilinan J."/>
            <person name="Park H.-J."/>
            <person name="Ramirez L."/>
            <person name="Alfaro M."/>
            <person name="Sun H."/>
            <person name="Tritt A."/>
            <person name="Yoshinaga Y."/>
            <person name="Zwiers L.-H."/>
            <person name="Turgeon B."/>
            <person name="Goodwin S."/>
            <person name="Spatafora J."/>
            <person name="Crous P."/>
            <person name="Grigoriev I."/>
        </authorList>
    </citation>
    <scope>NUCLEOTIDE SEQUENCE</scope>
    <source>
        <strain evidence="3">HMLAC05119</strain>
    </source>
</reference>